<protein>
    <submittedName>
        <fullName evidence="5">MobA/MobL family protein</fullName>
    </submittedName>
</protein>
<gene>
    <name evidence="5" type="ORF">M8523_30580</name>
</gene>
<keyword evidence="6" id="KW-1185">Reference proteome</keyword>
<sequence>MRILELTAHVQHFSRAEGRSATAAAAYRACARIACERESRVHDYRGKAGLEATGIVLPAVAPAWASDRARLWNAAELRERNGARGTNAGAWKHEAMVAREILFGFPAELSPTGRVALVDRIARHLVDAHGVAVDWAIHAPGKMGDQRNHHCHMMFTTRRMTATGLAAKTREWNSREGGGRTVAAIRATLAAMMNEALAGEGVTTVHVEHRSLKARGIGRMPTKHMGPGKTNAGRKRQARERSAWERQHRHDQAARHDQERASQTRDRAARGVSRSRDIDQREAQAIEQARTTPETTTTQPQPGRLKRLVRAITGRADRQHEPTAPARVDLERDVRATYQAERERMTADHQRDAKALDDRHRSEDRQLDRAALARADRDRVQEVQERQGHSAGRDHDRTHARDEHERGHRP</sequence>
<feature type="compositionally biased region" description="Low complexity" evidence="3">
    <location>
        <begin position="291"/>
        <end position="302"/>
    </location>
</feature>
<keyword evidence="2" id="KW-0184">Conjugation</keyword>
<proteinExistence type="inferred from homology"/>
<feature type="domain" description="MobA/MobL protein" evidence="4">
    <location>
        <begin position="19"/>
        <end position="233"/>
    </location>
</feature>
<dbReference type="Gene3D" id="3.30.930.30">
    <property type="match status" value="1"/>
</dbReference>
<dbReference type="InterPro" id="IPR005053">
    <property type="entry name" value="MobA_MobL"/>
</dbReference>
<feature type="region of interest" description="Disordered" evidence="3">
    <location>
        <begin position="212"/>
        <end position="410"/>
    </location>
</feature>
<evidence type="ECO:0000256" key="2">
    <source>
        <dbReference type="ARBA" id="ARBA00022971"/>
    </source>
</evidence>
<dbReference type="Pfam" id="PF03389">
    <property type="entry name" value="MobA_MobL"/>
    <property type="match status" value="1"/>
</dbReference>
<evidence type="ECO:0000313" key="5">
    <source>
        <dbReference type="EMBL" id="MCW6512271.1"/>
    </source>
</evidence>
<comment type="caution">
    <text evidence="5">The sequence shown here is derived from an EMBL/GenBank/DDBJ whole genome shotgun (WGS) entry which is preliminary data.</text>
</comment>
<evidence type="ECO:0000259" key="4">
    <source>
        <dbReference type="Pfam" id="PF03389"/>
    </source>
</evidence>
<reference evidence="5" key="1">
    <citation type="submission" date="2022-05" db="EMBL/GenBank/DDBJ databases">
        <authorList>
            <person name="Pankratov T."/>
        </authorList>
    </citation>
    <scope>NUCLEOTIDE SEQUENCE</scope>
    <source>
        <strain evidence="5">BP6-180914</strain>
    </source>
</reference>
<organism evidence="5 6">
    <name type="scientific">Lichenifustis flavocetrariae</name>
    <dbReference type="NCBI Taxonomy" id="2949735"/>
    <lineage>
        <taxon>Bacteria</taxon>
        <taxon>Pseudomonadati</taxon>
        <taxon>Pseudomonadota</taxon>
        <taxon>Alphaproteobacteria</taxon>
        <taxon>Hyphomicrobiales</taxon>
        <taxon>Lichenihabitantaceae</taxon>
        <taxon>Lichenifustis</taxon>
    </lineage>
</organism>
<evidence type="ECO:0000256" key="1">
    <source>
        <dbReference type="ARBA" id="ARBA00010873"/>
    </source>
</evidence>
<feature type="compositionally biased region" description="Basic and acidic residues" evidence="3">
    <location>
        <begin position="328"/>
        <end position="368"/>
    </location>
</feature>
<dbReference type="Proteomes" id="UP001165667">
    <property type="component" value="Unassembled WGS sequence"/>
</dbReference>
<evidence type="ECO:0000256" key="3">
    <source>
        <dbReference type="SAM" id="MobiDB-lite"/>
    </source>
</evidence>
<name>A0AA42CN32_9HYPH</name>
<dbReference type="AlphaFoldDB" id="A0AA42CN32"/>
<accession>A0AA42CN32</accession>
<feature type="compositionally biased region" description="Basic and acidic residues" evidence="3">
    <location>
        <begin position="239"/>
        <end position="284"/>
    </location>
</feature>
<feature type="compositionally biased region" description="Basic and acidic residues" evidence="3">
    <location>
        <begin position="374"/>
        <end position="410"/>
    </location>
</feature>
<comment type="similarity">
    <text evidence="1">Belongs to the MobA/MobL family.</text>
</comment>
<evidence type="ECO:0000313" key="6">
    <source>
        <dbReference type="Proteomes" id="UP001165667"/>
    </source>
</evidence>
<dbReference type="EMBL" id="JAMOIM010000045">
    <property type="protein sequence ID" value="MCW6512271.1"/>
    <property type="molecule type" value="Genomic_DNA"/>
</dbReference>